<evidence type="ECO:0000313" key="6">
    <source>
        <dbReference type="EMBL" id="GAA2061018.1"/>
    </source>
</evidence>
<dbReference type="PANTHER" id="PTHR30222">
    <property type="entry name" value="SPERMIDINE/PUTRESCINE-BINDING PERIPLASMIC PROTEIN"/>
    <property type="match status" value="1"/>
</dbReference>
<dbReference type="Pfam" id="PF13416">
    <property type="entry name" value="SBP_bac_8"/>
    <property type="match status" value="1"/>
</dbReference>
<comment type="caution">
    <text evidence="6">The sequence shown here is derived from an EMBL/GenBank/DDBJ whole genome shotgun (WGS) entry which is preliminary data.</text>
</comment>
<dbReference type="InterPro" id="IPR001188">
    <property type="entry name" value="Sperm_putr-bd"/>
</dbReference>
<evidence type="ECO:0000256" key="2">
    <source>
        <dbReference type="ARBA" id="ARBA00022448"/>
    </source>
</evidence>
<name>A0ABN2VFU4_9ACTN</name>
<proteinExistence type="predicted"/>
<keyword evidence="2" id="KW-0813">Transport</keyword>
<dbReference type="PANTHER" id="PTHR30222:SF17">
    <property type="entry name" value="SPERMIDINE_PUTRESCINE-BINDING PERIPLASMIC PROTEIN"/>
    <property type="match status" value="1"/>
</dbReference>
<keyword evidence="3" id="KW-0732">Signal</keyword>
<dbReference type="PROSITE" id="PS51318">
    <property type="entry name" value="TAT"/>
    <property type="match status" value="1"/>
</dbReference>
<organism evidence="6 7">
    <name type="scientific">Catenulispora yoronensis</name>
    <dbReference type="NCBI Taxonomy" id="450799"/>
    <lineage>
        <taxon>Bacteria</taxon>
        <taxon>Bacillati</taxon>
        <taxon>Actinomycetota</taxon>
        <taxon>Actinomycetes</taxon>
        <taxon>Catenulisporales</taxon>
        <taxon>Catenulisporaceae</taxon>
        <taxon>Catenulispora</taxon>
    </lineage>
</organism>
<protein>
    <submittedName>
        <fullName evidence="6">Spermidine/putrescine ABC transporter substrate-binding protein</fullName>
    </submittedName>
</protein>
<dbReference type="Gene3D" id="3.40.190.10">
    <property type="entry name" value="Periplasmic binding protein-like II"/>
    <property type="match status" value="2"/>
</dbReference>
<comment type="subcellular location">
    <subcellularLocation>
        <location evidence="1">Periplasm</location>
    </subcellularLocation>
</comment>
<dbReference type="SUPFAM" id="SSF53850">
    <property type="entry name" value="Periplasmic binding protein-like II"/>
    <property type="match status" value="1"/>
</dbReference>
<feature type="compositionally biased region" description="Low complexity" evidence="5">
    <location>
        <begin position="54"/>
        <end position="72"/>
    </location>
</feature>
<feature type="compositionally biased region" description="Low complexity" evidence="5">
    <location>
        <begin position="80"/>
        <end position="92"/>
    </location>
</feature>
<dbReference type="PRINTS" id="PR00909">
    <property type="entry name" value="SPERMDNBNDNG"/>
</dbReference>
<dbReference type="RefSeq" id="WP_344671419.1">
    <property type="nucleotide sequence ID" value="NZ_BAAAQN010000081.1"/>
</dbReference>
<accession>A0ABN2VFU4</accession>
<dbReference type="InterPro" id="IPR006059">
    <property type="entry name" value="SBP"/>
</dbReference>
<gene>
    <name evidence="6" type="ORF">GCM10009839_84890</name>
</gene>
<keyword evidence="4" id="KW-0574">Periplasm</keyword>
<evidence type="ECO:0000313" key="7">
    <source>
        <dbReference type="Proteomes" id="UP001500751"/>
    </source>
</evidence>
<evidence type="ECO:0000256" key="3">
    <source>
        <dbReference type="ARBA" id="ARBA00022729"/>
    </source>
</evidence>
<dbReference type="Proteomes" id="UP001500751">
    <property type="component" value="Unassembled WGS sequence"/>
</dbReference>
<reference evidence="6 7" key="1">
    <citation type="journal article" date="2019" name="Int. J. Syst. Evol. Microbiol.">
        <title>The Global Catalogue of Microorganisms (GCM) 10K type strain sequencing project: providing services to taxonomists for standard genome sequencing and annotation.</title>
        <authorList>
            <consortium name="The Broad Institute Genomics Platform"/>
            <consortium name="The Broad Institute Genome Sequencing Center for Infectious Disease"/>
            <person name="Wu L."/>
            <person name="Ma J."/>
        </authorList>
    </citation>
    <scope>NUCLEOTIDE SEQUENCE [LARGE SCALE GENOMIC DNA]</scope>
    <source>
        <strain evidence="6 7">JCM 16014</strain>
    </source>
</reference>
<dbReference type="CDD" id="cd13590">
    <property type="entry name" value="PBP2_PotD_PotF_like"/>
    <property type="match status" value="1"/>
</dbReference>
<evidence type="ECO:0000256" key="4">
    <source>
        <dbReference type="ARBA" id="ARBA00022764"/>
    </source>
</evidence>
<keyword evidence="7" id="KW-1185">Reference proteome</keyword>
<dbReference type="EMBL" id="BAAAQN010000081">
    <property type="protein sequence ID" value="GAA2061018.1"/>
    <property type="molecule type" value="Genomic_DNA"/>
</dbReference>
<sequence>MNDISRARDEFLESADRYPEAFRRQLGAASRRGFLAAGLGVGAAGLLGACATKTKKASGSTDTGSAGSAGSSGSAGGSATGSPSPAAPSEGKAGTDKSDTEKIVNFSNWVSYIDVDENDKNKRPTLDNFKTETGIEVKYTEDVNSNDDFFAKIHQQLAGGQDTGRDLMVLSDWMIGKLRQMGYLQPLNLDNIPNFKNLLPEAQNPAYDPNRKHTVPWAMGFTLLGVNLKSAGLTKDQAQQLSIKEMLTNTKYKGKVGYFAEMEDGVGFSMLANGINPEKFSDDEFSKAVDFIQKARDNNQIRQFTGNDYINDLTNGNYAMCMAYSGDVAQLDDDNIVWVVPQEGMLWFADNMCVPSLASHKTNAEKFMNYMLEPKVAATLDDYISYIPSMVGADAAMKDVDADALKNQLIFPDAATKAKAHEFMELDLKTLDKYVAQFKEVTG</sequence>
<evidence type="ECO:0000256" key="5">
    <source>
        <dbReference type="SAM" id="MobiDB-lite"/>
    </source>
</evidence>
<evidence type="ECO:0000256" key="1">
    <source>
        <dbReference type="ARBA" id="ARBA00004418"/>
    </source>
</evidence>
<dbReference type="InterPro" id="IPR006311">
    <property type="entry name" value="TAT_signal"/>
</dbReference>
<feature type="region of interest" description="Disordered" evidence="5">
    <location>
        <begin position="54"/>
        <end position="98"/>
    </location>
</feature>